<dbReference type="EMBL" id="AVOT02001765">
    <property type="protein sequence ID" value="MBW0468093.1"/>
    <property type="molecule type" value="Genomic_DNA"/>
</dbReference>
<keyword evidence="19" id="KW-0233">DNA recombination</keyword>
<dbReference type="InterPro" id="IPR054722">
    <property type="entry name" value="PolX-like_BBD"/>
</dbReference>
<evidence type="ECO:0000313" key="30">
    <source>
        <dbReference type="Proteomes" id="UP000765509"/>
    </source>
</evidence>
<feature type="domain" description="Integrase catalytic" evidence="28">
    <location>
        <begin position="463"/>
        <end position="555"/>
    </location>
</feature>
<dbReference type="GO" id="GO:0046872">
    <property type="term" value="F:metal ion binding"/>
    <property type="evidence" value="ECO:0007669"/>
    <property type="project" value="UniProtKB-KW"/>
</dbReference>
<keyword evidence="5" id="KW-0808">Transferase</keyword>
<dbReference type="GO" id="GO:0003887">
    <property type="term" value="F:DNA-directed DNA polymerase activity"/>
    <property type="evidence" value="ECO:0007669"/>
    <property type="project" value="UniProtKB-KW"/>
</dbReference>
<evidence type="ECO:0000256" key="13">
    <source>
        <dbReference type="ARBA" id="ARBA00022842"/>
    </source>
</evidence>
<evidence type="ECO:0000256" key="22">
    <source>
        <dbReference type="ARBA" id="ARBA00032154"/>
    </source>
</evidence>
<dbReference type="InterPro" id="IPR025724">
    <property type="entry name" value="GAG-pre-integrase_dom"/>
</dbReference>
<evidence type="ECO:0000256" key="23">
    <source>
        <dbReference type="ARBA" id="ARBA00033113"/>
    </source>
</evidence>
<dbReference type="InterPro" id="IPR013103">
    <property type="entry name" value="RVT_2"/>
</dbReference>
<dbReference type="Proteomes" id="UP000765509">
    <property type="component" value="Unassembled WGS sequence"/>
</dbReference>
<organism evidence="29 30">
    <name type="scientific">Austropuccinia psidii MF-1</name>
    <dbReference type="NCBI Taxonomy" id="1389203"/>
    <lineage>
        <taxon>Eukaryota</taxon>
        <taxon>Fungi</taxon>
        <taxon>Dikarya</taxon>
        <taxon>Basidiomycota</taxon>
        <taxon>Pucciniomycotina</taxon>
        <taxon>Pucciniomycetes</taxon>
        <taxon>Pucciniales</taxon>
        <taxon>Sphaerophragmiaceae</taxon>
        <taxon>Austropuccinia</taxon>
    </lineage>
</organism>
<keyword evidence="11" id="KW-0378">Hydrolase</keyword>
<evidence type="ECO:0000259" key="28">
    <source>
        <dbReference type="PROSITE" id="PS50994"/>
    </source>
</evidence>
<evidence type="ECO:0000256" key="26">
    <source>
        <dbReference type="ARBA" id="ARBA00057243"/>
    </source>
</evidence>
<keyword evidence="30" id="KW-1185">Reference proteome</keyword>
<evidence type="ECO:0000256" key="3">
    <source>
        <dbReference type="ARBA" id="ARBA00022612"/>
    </source>
</evidence>
<name>A0A9Q3BMZ5_9BASI</name>
<keyword evidence="14" id="KW-0694">RNA-binding</keyword>
<evidence type="ECO:0000313" key="29">
    <source>
        <dbReference type="EMBL" id="MBW0468093.1"/>
    </source>
</evidence>
<dbReference type="PROSITE" id="PS50994">
    <property type="entry name" value="INTEGRASE"/>
    <property type="match status" value="1"/>
</dbReference>
<evidence type="ECO:0000256" key="21">
    <source>
        <dbReference type="ARBA" id="ARBA00030524"/>
    </source>
</evidence>
<dbReference type="InterPro" id="IPR039537">
    <property type="entry name" value="Retrotran_Ty1/copia-like"/>
</dbReference>
<dbReference type="GO" id="GO:0004190">
    <property type="term" value="F:aspartic-type endopeptidase activity"/>
    <property type="evidence" value="ECO:0007669"/>
    <property type="project" value="InterPro"/>
</dbReference>
<dbReference type="GO" id="GO:0005634">
    <property type="term" value="C:nucleus"/>
    <property type="evidence" value="ECO:0007669"/>
    <property type="project" value="UniProtKB-ARBA"/>
</dbReference>
<evidence type="ECO:0000256" key="10">
    <source>
        <dbReference type="ARBA" id="ARBA00022759"/>
    </source>
</evidence>
<keyword evidence="17" id="KW-0239">DNA-directed DNA polymerase</keyword>
<evidence type="ECO:0000256" key="6">
    <source>
        <dbReference type="ARBA" id="ARBA00022695"/>
    </source>
</evidence>
<dbReference type="Pfam" id="PF13976">
    <property type="entry name" value="gag_pre-integrs"/>
    <property type="match status" value="1"/>
</dbReference>
<dbReference type="GO" id="GO:0015074">
    <property type="term" value="P:DNA integration"/>
    <property type="evidence" value="ECO:0007669"/>
    <property type="project" value="UniProtKB-KW"/>
</dbReference>
<dbReference type="PANTHER" id="PTHR42648:SF11">
    <property type="entry name" value="TRANSPOSON TY4-P GAG-POL POLYPROTEIN"/>
    <property type="match status" value="1"/>
</dbReference>
<dbReference type="GO" id="GO:0003723">
    <property type="term" value="F:RNA binding"/>
    <property type="evidence" value="ECO:0007669"/>
    <property type="project" value="UniProtKB-KW"/>
</dbReference>
<dbReference type="GO" id="GO:0003964">
    <property type="term" value="F:RNA-directed DNA polymerase activity"/>
    <property type="evidence" value="ECO:0007669"/>
    <property type="project" value="UniProtKB-KW"/>
</dbReference>
<dbReference type="InterPro" id="IPR036397">
    <property type="entry name" value="RNaseH_sf"/>
</dbReference>
<keyword evidence="13" id="KW-0460">Magnesium</keyword>
<protein>
    <recommendedName>
        <fullName evidence="21">Gag-Pol-p199</fullName>
    </recommendedName>
    <alternativeName>
        <fullName evidence="22">TY1A-TY1B</fullName>
    </alternativeName>
    <alternativeName>
        <fullName evidence="23">p190</fullName>
    </alternativeName>
</protein>
<dbReference type="InterPro" id="IPR001584">
    <property type="entry name" value="Integrase_cat-core"/>
</dbReference>
<dbReference type="GO" id="GO:0005524">
    <property type="term" value="F:ATP binding"/>
    <property type="evidence" value="ECO:0007669"/>
    <property type="project" value="UniProtKB-KW"/>
</dbReference>
<keyword evidence="4" id="KW-0645">Protease</keyword>
<comment type="catalytic activity">
    <reaction evidence="24">
        <text>DNA(n) + a 2'-deoxyribonucleoside 5'-triphosphate = DNA(n+1) + diphosphate</text>
        <dbReference type="Rhea" id="RHEA:22508"/>
        <dbReference type="Rhea" id="RHEA-COMP:17339"/>
        <dbReference type="Rhea" id="RHEA-COMP:17340"/>
        <dbReference type="ChEBI" id="CHEBI:33019"/>
        <dbReference type="ChEBI" id="CHEBI:61560"/>
        <dbReference type="ChEBI" id="CHEBI:173112"/>
        <dbReference type="EC" id="2.7.7.49"/>
    </reaction>
</comment>
<evidence type="ECO:0000256" key="8">
    <source>
        <dbReference type="ARBA" id="ARBA00022723"/>
    </source>
</evidence>
<dbReference type="InterPro" id="IPR057670">
    <property type="entry name" value="SH3_retrovirus"/>
</dbReference>
<keyword evidence="20" id="KW-0511">Multifunctional enzyme</keyword>
<evidence type="ECO:0000256" key="4">
    <source>
        <dbReference type="ARBA" id="ARBA00022670"/>
    </source>
</evidence>
<keyword evidence="2" id="KW-0815">Transposition</keyword>
<dbReference type="GO" id="GO:0006508">
    <property type="term" value="P:proteolysis"/>
    <property type="evidence" value="ECO:0007669"/>
    <property type="project" value="UniProtKB-KW"/>
</dbReference>
<keyword evidence="6" id="KW-0548">Nucleotidyltransferase</keyword>
<comment type="caution">
    <text evidence="29">The sequence shown here is derived from an EMBL/GenBank/DDBJ whole genome shotgun (WGS) entry which is preliminary data.</text>
</comment>
<gene>
    <name evidence="29" type="ORF">O181_007808</name>
</gene>
<keyword evidence="9" id="KW-0547">Nucleotide-binding</keyword>
<dbReference type="Pfam" id="PF25597">
    <property type="entry name" value="SH3_retrovirus"/>
    <property type="match status" value="1"/>
</dbReference>
<evidence type="ECO:0000256" key="15">
    <source>
        <dbReference type="ARBA" id="ARBA00022908"/>
    </source>
</evidence>
<dbReference type="OrthoDB" id="3255262at2759"/>
<accession>A0A9Q3BMZ5</accession>
<comment type="function">
    <text evidence="1">The aspartyl protease (PR) mediates the proteolytic cleavages of the Gag and Gag-Pol polyproteins after assembly of the VLP.</text>
</comment>
<comment type="function">
    <text evidence="26">Capsid protein (CA) is the structural component of the virus-like particle (VLP), forming the shell that encapsulates the retrotransposons dimeric RNA genome. The particles are assembled from trimer-clustered units and there are holes in the capsid shells that allow for the diffusion of macromolecules. CA also has nucleocapsid-like chaperone activity, promoting primer tRNA(i)-Met annealing to the multipartite primer-binding site (PBS), dimerization of Ty1 RNA and initiation of reverse transcription.</text>
</comment>
<dbReference type="InterPro" id="IPR012337">
    <property type="entry name" value="RNaseH-like_sf"/>
</dbReference>
<keyword evidence="15" id="KW-0229">DNA integration</keyword>
<evidence type="ECO:0000256" key="5">
    <source>
        <dbReference type="ARBA" id="ARBA00022679"/>
    </source>
</evidence>
<evidence type="ECO:0000256" key="12">
    <source>
        <dbReference type="ARBA" id="ARBA00022840"/>
    </source>
</evidence>
<dbReference type="Gene3D" id="3.30.420.10">
    <property type="entry name" value="Ribonuclease H-like superfamily/Ribonuclease H"/>
    <property type="match status" value="1"/>
</dbReference>
<evidence type="ECO:0000256" key="14">
    <source>
        <dbReference type="ARBA" id="ARBA00022884"/>
    </source>
</evidence>
<dbReference type="SUPFAM" id="SSF53098">
    <property type="entry name" value="Ribonuclease H-like"/>
    <property type="match status" value="1"/>
</dbReference>
<keyword evidence="8" id="KW-0479">Metal-binding</keyword>
<evidence type="ECO:0000256" key="17">
    <source>
        <dbReference type="ARBA" id="ARBA00022932"/>
    </source>
</evidence>
<dbReference type="PANTHER" id="PTHR42648">
    <property type="entry name" value="TRANSPOSASE, PUTATIVE-RELATED"/>
    <property type="match status" value="1"/>
</dbReference>
<evidence type="ECO:0000256" key="25">
    <source>
        <dbReference type="ARBA" id="ARBA00049244"/>
    </source>
</evidence>
<keyword evidence="7" id="KW-0540">Nuclease</keyword>
<dbReference type="Pfam" id="PF07727">
    <property type="entry name" value="RVT_2"/>
    <property type="match status" value="1"/>
</dbReference>
<evidence type="ECO:0000256" key="18">
    <source>
        <dbReference type="ARBA" id="ARBA00023113"/>
    </source>
</evidence>
<reference evidence="29" key="1">
    <citation type="submission" date="2021-03" db="EMBL/GenBank/DDBJ databases">
        <title>Draft genome sequence of rust myrtle Austropuccinia psidii MF-1, a brazilian biotype.</title>
        <authorList>
            <person name="Quecine M.C."/>
            <person name="Pachon D.M.R."/>
            <person name="Bonatelli M.L."/>
            <person name="Correr F.H."/>
            <person name="Franceschini L.M."/>
            <person name="Leite T.F."/>
            <person name="Margarido G.R.A."/>
            <person name="Almeida C.A."/>
            <person name="Ferrarezi J.A."/>
            <person name="Labate C.A."/>
        </authorList>
    </citation>
    <scope>NUCLEOTIDE SEQUENCE</scope>
    <source>
        <strain evidence="29">MF-1</strain>
    </source>
</reference>
<evidence type="ECO:0000256" key="19">
    <source>
        <dbReference type="ARBA" id="ARBA00023172"/>
    </source>
</evidence>
<comment type="catalytic activity">
    <reaction evidence="25">
        <text>DNA(n) + a 2'-deoxyribonucleoside 5'-triphosphate = DNA(n+1) + diphosphate</text>
        <dbReference type="Rhea" id="RHEA:22508"/>
        <dbReference type="Rhea" id="RHEA-COMP:17339"/>
        <dbReference type="Rhea" id="RHEA-COMP:17340"/>
        <dbReference type="ChEBI" id="CHEBI:33019"/>
        <dbReference type="ChEBI" id="CHEBI:61560"/>
        <dbReference type="ChEBI" id="CHEBI:173112"/>
        <dbReference type="EC" id="2.7.7.7"/>
    </reaction>
</comment>
<feature type="region of interest" description="Disordered" evidence="27">
    <location>
        <begin position="185"/>
        <end position="227"/>
    </location>
</feature>
<evidence type="ECO:0000256" key="2">
    <source>
        <dbReference type="ARBA" id="ARBA00022578"/>
    </source>
</evidence>
<dbReference type="GO" id="GO:0032196">
    <property type="term" value="P:transposition"/>
    <property type="evidence" value="ECO:0007669"/>
    <property type="project" value="UniProtKB-KW"/>
</dbReference>
<evidence type="ECO:0000256" key="27">
    <source>
        <dbReference type="SAM" id="MobiDB-lite"/>
    </source>
</evidence>
<dbReference type="GO" id="GO:0004519">
    <property type="term" value="F:endonuclease activity"/>
    <property type="evidence" value="ECO:0007669"/>
    <property type="project" value="UniProtKB-KW"/>
</dbReference>
<evidence type="ECO:0000256" key="11">
    <source>
        <dbReference type="ARBA" id="ARBA00022801"/>
    </source>
</evidence>
<keyword evidence="12" id="KW-0067">ATP-binding</keyword>
<proteinExistence type="predicted"/>
<sequence>MGDSSKIPDLSTLNIGDAVLKADKQAEMLQRFSLIADRIRPSVERSLFDSIVSQITMPNARSVYQAIKKRFNKASWSSIIHHANLLFNPTDQQSNLVKHAIHLGEAVEAIENQIGPLDSAKIITLSLFFSIPRLQHQITSALDTRMAASPSLSINVEDILDIVQQMSGNNSDGQDEDSIHISKLEANKLSDNPRKPRSGSHQTPSTPMASQRLPPPPRTLHSTSPLANRSEEWKKKWLTPQHPCFYCGEAGHWAPNFPACLKAARAWASTSSTPRHSNIASIGVVPSLENNEALLDSGATHSVVGDISLFANVKSTDMKLSVASSHQFNVDTIGDVRLNTIYGSILIKNVLYCKNITGIVLSIVQLISQGTEPDVVGVNAISELSAAPPINYDTGPTSIKSDDLSLLWHRRLGHLSIRNIRRLMQFNATDGFDYLPLKDIKLCHSCSIAKAEHRPFSSPSRNQTNAPGDVVAADLIGPLPLSIDDKKYALLIQDLYSRLMSVIPIADKSEAKNQLRFWILRFNNSTNFKVKALRTDNRAEFHNKILIDFLLERELYWKSQELPSLLPTLWPYAFKHAVWIFNRTLHVDATRTPYEIVGGKKPSLVALRVFGAKSYLYDHLSRKDMSSKAVVGYHLGITPDSKGWLFWIPDRRNIVRSASVKFDENSFFTAKANHAGVLSSIQINNIFDDSMVKLLEQQDFFISAINSNHDMADITPRDFDSAMLSTESGQWKNAVAEELRSMDDQDVFEVCDLSLALNEVPHESILGTKWVFTKKRNPERFKGRLVARGFKQIHGINFEETFAPTPTFGALRMLFSIACSNRWTIRTFDVKVAFLHSLIDKPVYIWPPKGITVPKHSVLKLKKALYGTKQAARCWWLHLKDILQRIGFQMNGEDPSTYYYDSTKGRAILWIHVDDGALTGSSAEVLNYISDELDRHLQIKWDSAITGLVGISIEKTLKGFKFSQTELIDKLTTLTPSNIKSSSPLPPNCKLESVASAALDKEYLKHIGILLYVAQGSRPDISYAVNYLA</sequence>
<dbReference type="PROSITE" id="PS00141">
    <property type="entry name" value="ASP_PROTEASE"/>
    <property type="match status" value="1"/>
</dbReference>
<feature type="compositionally biased region" description="Basic and acidic residues" evidence="27">
    <location>
        <begin position="185"/>
        <end position="194"/>
    </location>
</feature>
<dbReference type="AlphaFoldDB" id="A0A9Q3BMZ5"/>
<evidence type="ECO:0000256" key="9">
    <source>
        <dbReference type="ARBA" id="ARBA00022741"/>
    </source>
</evidence>
<evidence type="ECO:0000256" key="1">
    <source>
        <dbReference type="ARBA" id="ARBA00002180"/>
    </source>
</evidence>
<dbReference type="Pfam" id="PF22936">
    <property type="entry name" value="Pol_BBD"/>
    <property type="match status" value="1"/>
</dbReference>
<feature type="compositionally biased region" description="Polar residues" evidence="27">
    <location>
        <begin position="199"/>
        <end position="209"/>
    </location>
</feature>
<evidence type="ECO:0000256" key="20">
    <source>
        <dbReference type="ARBA" id="ARBA00023268"/>
    </source>
</evidence>
<evidence type="ECO:0000256" key="16">
    <source>
        <dbReference type="ARBA" id="ARBA00022918"/>
    </source>
</evidence>
<keyword evidence="18" id="KW-0917">Virion maturation</keyword>
<evidence type="ECO:0000256" key="7">
    <source>
        <dbReference type="ARBA" id="ARBA00022722"/>
    </source>
</evidence>
<evidence type="ECO:0000256" key="24">
    <source>
        <dbReference type="ARBA" id="ARBA00048173"/>
    </source>
</evidence>
<keyword evidence="10" id="KW-0255">Endonuclease</keyword>
<keyword evidence="16" id="KW-0695">RNA-directed DNA polymerase</keyword>
<keyword evidence="3" id="KW-1188">Viral release from host cell</keyword>
<dbReference type="InterPro" id="IPR001969">
    <property type="entry name" value="Aspartic_peptidase_AS"/>
</dbReference>
<dbReference type="GO" id="GO:0006310">
    <property type="term" value="P:DNA recombination"/>
    <property type="evidence" value="ECO:0007669"/>
    <property type="project" value="UniProtKB-KW"/>
</dbReference>